<proteinExistence type="predicted"/>
<name>A0A0E9S067_ANGAN</name>
<reference evidence="1" key="2">
    <citation type="journal article" date="2015" name="Fish Shellfish Immunol.">
        <title>Early steps in the European eel (Anguilla anguilla)-Vibrio vulnificus interaction in the gills: Role of the RtxA13 toxin.</title>
        <authorList>
            <person name="Callol A."/>
            <person name="Pajuelo D."/>
            <person name="Ebbesson L."/>
            <person name="Teles M."/>
            <person name="MacKenzie S."/>
            <person name="Amaro C."/>
        </authorList>
    </citation>
    <scope>NUCLEOTIDE SEQUENCE</scope>
</reference>
<reference evidence="1" key="1">
    <citation type="submission" date="2014-11" db="EMBL/GenBank/DDBJ databases">
        <authorList>
            <person name="Amaro Gonzalez C."/>
        </authorList>
    </citation>
    <scope>NUCLEOTIDE SEQUENCE</scope>
</reference>
<sequence length="52" mass="5435">MVLRSIARSPDSLCSPASARLVSDMDGCNLPKAGEEKALHSSVPPWVPAPCS</sequence>
<dbReference type="AlphaFoldDB" id="A0A0E9S067"/>
<protein>
    <submittedName>
        <fullName evidence="1">Uncharacterized protein</fullName>
    </submittedName>
</protein>
<accession>A0A0E9S067</accession>
<dbReference type="EMBL" id="GBXM01073753">
    <property type="protein sequence ID" value="JAH34824.1"/>
    <property type="molecule type" value="Transcribed_RNA"/>
</dbReference>
<organism evidence="1">
    <name type="scientific">Anguilla anguilla</name>
    <name type="common">European freshwater eel</name>
    <name type="synonym">Muraena anguilla</name>
    <dbReference type="NCBI Taxonomy" id="7936"/>
    <lineage>
        <taxon>Eukaryota</taxon>
        <taxon>Metazoa</taxon>
        <taxon>Chordata</taxon>
        <taxon>Craniata</taxon>
        <taxon>Vertebrata</taxon>
        <taxon>Euteleostomi</taxon>
        <taxon>Actinopterygii</taxon>
        <taxon>Neopterygii</taxon>
        <taxon>Teleostei</taxon>
        <taxon>Anguilliformes</taxon>
        <taxon>Anguillidae</taxon>
        <taxon>Anguilla</taxon>
    </lineage>
</organism>
<evidence type="ECO:0000313" key="1">
    <source>
        <dbReference type="EMBL" id="JAH34824.1"/>
    </source>
</evidence>